<gene>
    <name evidence="1" type="ORF">IBL25_06515</name>
</gene>
<evidence type="ECO:0000313" key="2">
    <source>
        <dbReference type="Proteomes" id="UP000603940"/>
    </source>
</evidence>
<protein>
    <submittedName>
        <fullName evidence="1">Uncharacterized protein</fullName>
    </submittedName>
</protein>
<dbReference type="RefSeq" id="WP_187777746.1">
    <property type="nucleotide sequence ID" value="NZ_JACTUZ010000015.1"/>
</dbReference>
<evidence type="ECO:0000313" key="1">
    <source>
        <dbReference type="EMBL" id="MBC9176593.1"/>
    </source>
</evidence>
<sequence>MVLVSDRTGPVASYALNANCTDTSYTGWAYATRIEAPKDEWARENDPTRRAAIIQPIQKEAPPRIPNIPLGQFFAPLPIAERS</sequence>
<name>A0ABR7R4K7_9PROT</name>
<keyword evidence="2" id="KW-1185">Reference proteome</keyword>
<comment type="caution">
    <text evidence="1">The sequence shown here is derived from an EMBL/GenBank/DDBJ whole genome shotgun (WGS) entry which is preliminary data.</text>
</comment>
<reference evidence="1 2" key="1">
    <citation type="journal article" date="2009" name="Int. J. Syst. Evol. Microbiol.">
        <title>Transfer of Teichococcus ludipueritiae and Muricoccus roseus to the genus Roseomonas, as Roseomonas ludipueritiae comb. nov. and Roseomonas rosea comb. nov., respectively, and emended description of the genus Roseomonas.</title>
        <authorList>
            <person name="Sanchez-Porro C."/>
            <person name="Gallego V."/>
            <person name="Busse H.J."/>
            <person name="Kampfer P."/>
            <person name="Ventosa A."/>
        </authorList>
    </citation>
    <scope>NUCLEOTIDE SEQUENCE [LARGE SCALE GENOMIC DNA]</scope>
    <source>
        <strain evidence="1 2">DSM 14915</strain>
    </source>
</reference>
<dbReference type="Proteomes" id="UP000603940">
    <property type="component" value="Unassembled WGS sequence"/>
</dbReference>
<proteinExistence type="predicted"/>
<dbReference type="EMBL" id="JACTUZ010000015">
    <property type="protein sequence ID" value="MBC9176593.1"/>
    <property type="molecule type" value="Genomic_DNA"/>
</dbReference>
<organism evidence="1 2">
    <name type="scientific">Pseudoroseomonas ludipueritiae</name>
    <dbReference type="NCBI Taxonomy" id="198093"/>
    <lineage>
        <taxon>Bacteria</taxon>
        <taxon>Pseudomonadati</taxon>
        <taxon>Pseudomonadota</taxon>
        <taxon>Alphaproteobacteria</taxon>
        <taxon>Acetobacterales</taxon>
        <taxon>Acetobacteraceae</taxon>
        <taxon>Pseudoroseomonas</taxon>
    </lineage>
</organism>
<accession>A0ABR7R4K7</accession>